<evidence type="ECO:0000313" key="4">
    <source>
        <dbReference type="WBParaSite" id="ECPE_0001030101-mRNA-1"/>
    </source>
</evidence>
<dbReference type="AlphaFoldDB" id="A0A183ATI4"/>
<name>A0A183ATI4_9TREM</name>
<keyword evidence="3" id="KW-1185">Reference proteome</keyword>
<evidence type="ECO:0000313" key="3">
    <source>
        <dbReference type="Proteomes" id="UP000272942"/>
    </source>
</evidence>
<gene>
    <name evidence="2" type="ORF">ECPE_LOCUS10268</name>
</gene>
<evidence type="ECO:0000256" key="1">
    <source>
        <dbReference type="SAM" id="Phobius"/>
    </source>
</evidence>
<evidence type="ECO:0000313" key="2">
    <source>
        <dbReference type="EMBL" id="VDP86784.1"/>
    </source>
</evidence>
<dbReference type="WBParaSite" id="ECPE_0001030101-mRNA-1">
    <property type="protein sequence ID" value="ECPE_0001030101-mRNA-1"/>
    <property type="gene ID" value="ECPE_0001030101"/>
</dbReference>
<proteinExistence type="predicted"/>
<keyword evidence="1" id="KW-0812">Transmembrane</keyword>
<protein>
    <submittedName>
        <fullName evidence="2 4">Uncharacterized protein</fullName>
    </submittedName>
</protein>
<keyword evidence="1" id="KW-0472">Membrane</keyword>
<dbReference type="Proteomes" id="UP000272942">
    <property type="component" value="Unassembled WGS sequence"/>
</dbReference>
<reference evidence="2 3" key="2">
    <citation type="submission" date="2018-11" db="EMBL/GenBank/DDBJ databases">
        <authorList>
            <consortium name="Pathogen Informatics"/>
        </authorList>
    </citation>
    <scope>NUCLEOTIDE SEQUENCE [LARGE SCALE GENOMIC DNA]</scope>
    <source>
        <strain evidence="2 3">Egypt</strain>
    </source>
</reference>
<sequence length="190" mass="20686">MTGQPTDKPGVVLPFDEFITNNNTLITSRSKLTGSDVLKRQNQSPGLTPTRVALYRQLNVWLILSLVLVGSTVLFSLAFLVYRCRLNHSAALGPNAKSIMHPTAASTTARSEHRLDGSTDNETTRMFCESSNPPGQQRYPINALGLDRQNSTPYKPASVIQCPISRYPCSPDAQCYPIPGLGPGVEDTPV</sequence>
<dbReference type="EMBL" id="UZAN01048785">
    <property type="protein sequence ID" value="VDP86784.1"/>
    <property type="molecule type" value="Genomic_DNA"/>
</dbReference>
<organism evidence="4">
    <name type="scientific">Echinostoma caproni</name>
    <dbReference type="NCBI Taxonomy" id="27848"/>
    <lineage>
        <taxon>Eukaryota</taxon>
        <taxon>Metazoa</taxon>
        <taxon>Spiralia</taxon>
        <taxon>Lophotrochozoa</taxon>
        <taxon>Platyhelminthes</taxon>
        <taxon>Trematoda</taxon>
        <taxon>Digenea</taxon>
        <taxon>Plagiorchiida</taxon>
        <taxon>Echinostomata</taxon>
        <taxon>Echinostomatoidea</taxon>
        <taxon>Echinostomatidae</taxon>
        <taxon>Echinostoma</taxon>
    </lineage>
</organism>
<reference evidence="4" key="1">
    <citation type="submission" date="2016-06" db="UniProtKB">
        <authorList>
            <consortium name="WormBaseParasite"/>
        </authorList>
    </citation>
    <scope>IDENTIFICATION</scope>
</reference>
<feature type="transmembrane region" description="Helical" evidence="1">
    <location>
        <begin position="60"/>
        <end position="82"/>
    </location>
</feature>
<keyword evidence="1" id="KW-1133">Transmembrane helix</keyword>
<accession>A0A183ATI4</accession>